<gene>
    <name evidence="2" type="ORF">NEMBOFW57_006249</name>
</gene>
<feature type="region of interest" description="Disordered" evidence="1">
    <location>
        <begin position="1"/>
        <end position="65"/>
    </location>
</feature>
<evidence type="ECO:0000313" key="3">
    <source>
        <dbReference type="Proteomes" id="UP001197093"/>
    </source>
</evidence>
<dbReference type="Proteomes" id="UP001197093">
    <property type="component" value="Unassembled WGS sequence"/>
</dbReference>
<evidence type="ECO:0000256" key="1">
    <source>
        <dbReference type="SAM" id="MobiDB-lite"/>
    </source>
</evidence>
<feature type="compositionally biased region" description="Basic and acidic residues" evidence="1">
    <location>
        <begin position="46"/>
        <end position="60"/>
    </location>
</feature>
<reference evidence="2" key="1">
    <citation type="submission" date="2023-02" db="EMBL/GenBank/DDBJ databases">
        <authorList>
            <person name="Palmer J.M."/>
        </authorList>
    </citation>
    <scope>NUCLEOTIDE SEQUENCE</scope>
    <source>
        <strain evidence="2">FW57</strain>
    </source>
</reference>
<accession>A0AAD4EYK1</accession>
<dbReference type="EMBL" id="JAHCVI010000002">
    <property type="protein sequence ID" value="KAG7289872.1"/>
    <property type="molecule type" value="Genomic_DNA"/>
</dbReference>
<organism evidence="2 3">
    <name type="scientific">Staphylotrichum longicolle</name>
    <dbReference type="NCBI Taxonomy" id="669026"/>
    <lineage>
        <taxon>Eukaryota</taxon>
        <taxon>Fungi</taxon>
        <taxon>Dikarya</taxon>
        <taxon>Ascomycota</taxon>
        <taxon>Pezizomycotina</taxon>
        <taxon>Sordariomycetes</taxon>
        <taxon>Sordariomycetidae</taxon>
        <taxon>Sordariales</taxon>
        <taxon>Chaetomiaceae</taxon>
        <taxon>Staphylotrichum</taxon>
    </lineage>
</organism>
<evidence type="ECO:0000313" key="2">
    <source>
        <dbReference type="EMBL" id="KAG7289872.1"/>
    </source>
</evidence>
<proteinExistence type="predicted"/>
<sequence>MTPNRRNRGAAKSDVGGYQATDSWRNSARIGELAVEQEAGADEEQADHPVRPKQEVHEGQPGHPMPFPLRLNSYYVSTGSGSLFLEDVEVAKVKTTGEEKEHVIYALGLILQAFRALTLEAMPDSLDRNHDIVWDWRSVELSANEYGAFAYAMVNYLELKHAMDIVSYDWTPLDSHKGVLSVRKKCRFQSELTRILTGVIINALYDNELLRSLVDCVELEPQIQASVLTGTVEGIRMPCRCFRFKPKSKSEKEEEEEARPVDGIQDFVLEVGMGQKTQVLCELAQSYIERGTLCVMTVSVERQGEFDFDWSFSLYRRGEARPLPGEVTRYEAVCTMQDARVKADQNGVQFPAGLTLFDFVPSSILNRNGVTGWDDKKAVLELCMGSDDLDLMKRNPIGYFENGKSISQHLQNLGELLRT</sequence>
<comment type="caution">
    <text evidence="2">The sequence shown here is derived from an EMBL/GenBank/DDBJ whole genome shotgun (WGS) entry which is preliminary data.</text>
</comment>
<name>A0AAD4EYK1_9PEZI</name>
<keyword evidence="3" id="KW-1185">Reference proteome</keyword>
<protein>
    <submittedName>
        <fullName evidence="2">Uncharacterized protein</fullName>
    </submittedName>
</protein>
<dbReference type="AlphaFoldDB" id="A0AAD4EYK1"/>